<dbReference type="InterPro" id="IPR012337">
    <property type="entry name" value="RNaseH-like_sf"/>
</dbReference>
<dbReference type="Proteomes" id="UP001148838">
    <property type="component" value="Unassembled WGS sequence"/>
</dbReference>
<dbReference type="EMBL" id="JAJSOF020000036">
    <property type="protein sequence ID" value="KAJ4429033.1"/>
    <property type="molecule type" value="Genomic_DNA"/>
</dbReference>
<comment type="caution">
    <text evidence="2">The sequence shown here is derived from an EMBL/GenBank/DDBJ whole genome shotgun (WGS) entry which is preliminary data.</text>
</comment>
<dbReference type="SUPFAM" id="SSF53098">
    <property type="entry name" value="Ribonuclease H-like"/>
    <property type="match status" value="1"/>
</dbReference>
<sequence>MYISSMSLEVSNIRNIARHVLNGAANHRKESFLSPNASQIGTDHHNSPSPLVNTINSIPISTAECERGLSQMNLVLTPTRASLQIKTLNTLMFIKLVGPPLHVFRPLSYANSLFLKGRHLATETKSKERAREDGSTSVMSSEAISNFGVPNVWTQDGVIIVKEGESKKNNPPDNSAKEVVCEYVNKVNITKEVDNEITTLEFNINGDITHVEVPTDMAQGEAVKDVVKQLMQQSNNNNNLNPTDMEFPAGDDNCDGAAAASFQ</sequence>
<gene>
    <name evidence="2" type="ORF">ANN_26029</name>
</gene>
<feature type="domain" description="HAT C-terminal dimerisation" evidence="1">
    <location>
        <begin position="53"/>
        <end position="95"/>
    </location>
</feature>
<proteinExistence type="predicted"/>
<keyword evidence="3" id="KW-1185">Reference proteome</keyword>
<dbReference type="InterPro" id="IPR008906">
    <property type="entry name" value="HATC_C_dom"/>
</dbReference>
<protein>
    <recommendedName>
        <fullName evidence="1">HAT C-terminal dimerisation domain-containing protein</fullName>
    </recommendedName>
</protein>
<evidence type="ECO:0000313" key="2">
    <source>
        <dbReference type="EMBL" id="KAJ4429033.1"/>
    </source>
</evidence>
<accession>A0ABQ8S530</accession>
<dbReference type="Pfam" id="PF05699">
    <property type="entry name" value="Dimer_Tnp_hAT"/>
    <property type="match status" value="1"/>
</dbReference>
<organism evidence="2 3">
    <name type="scientific">Periplaneta americana</name>
    <name type="common">American cockroach</name>
    <name type="synonym">Blatta americana</name>
    <dbReference type="NCBI Taxonomy" id="6978"/>
    <lineage>
        <taxon>Eukaryota</taxon>
        <taxon>Metazoa</taxon>
        <taxon>Ecdysozoa</taxon>
        <taxon>Arthropoda</taxon>
        <taxon>Hexapoda</taxon>
        <taxon>Insecta</taxon>
        <taxon>Pterygota</taxon>
        <taxon>Neoptera</taxon>
        <taxon>Polyneoptera</taxon>
        <taxon>Dictyoptera</taxon>
        <taxon>Blattodea</taxon>
        <taxon>Blattoidea</taxon>
        <taxon>Blattidae</taxon>
        <taxon>Blattinae</taxon>
        <taxon>Periplaneta</taxon>
    </lineage>
</organism>
<reference evidence="2 3" key="1">
    <citation type="journal article" date="2022" name="Allergy">
        <title>Genome assembly and annotation of Periplaneta americana reveal a comprehensive cockroach allergen profile.</title>
        <authorList>
            <person name="Wang L."/>
            <person name="Xiong Q."/>
            <person name="Saelim N."/>
            <person name="Wang L."/>
            <person name="Nong W."/>
            <person name="Wan A.T."/>
            <person name="Shi M."/>
            <person name="Liu X."/>
            <person name="Cao Q."/>
            <person name="Hui J.H.L."/>
            <person name="Sookrung N."/>
            <person name="Leung T.F."/>
            <person name="Tungtrongchitr A."/>
            <person name="Tsui S.K.W."/>
        </authorList>
    </citation>
    <scope>NUCLEOTIDE SEQUENCE [LARGE SCALE GENOMIC DNA]</scope>
    <source>
        <strain evidence="2">PWHHKU_190912</strain>
    </source>
</reference>
<evidence type="ECO:0000313" key="3">
    <source>
        <dbReference type="Proteomes" id="UP001148838"/>
    </source>
</evidence>
<name>A0ABQ8S530_PERAM</name>
<evidence type="ECO:0000259" key="1">
    <source>
        <dbReference type="Pfam" id="PF05699"/>
    </source>
</evidence>